<proteinExistence type="predicted"/>
<keyword evidence="2" id="KW-1185">Reference proteome</keyword>
<protein>
    <submittedName>
        <fullName evidence="1">Uncharacterized protein</fullName>
    </submittedName>
</protein>
<reference evidence="1" key="1">
    <citation type="journal article" date="2021" name="New Phytol.">
        <title>Evolutionary innovations through gain and loss of genes in the ectomycorrhizal Boletales.</title>
        <authorList>
            <person name="Wu G."/>
            <person name="Miyauchi S."/>
            <person name="Morin E."/>
            <person name="Kuo A."/>
            <person name="Drula E."/>
            <person name="Varga T."/>
            <person name="Kohler A."/>
            <person name="Feng B."/>
            <person name="Cao Y."/>
            <person name="Lipzen A."/>
            <person name="Daum C."/>
            <person name="Hundley H."/>
            <person name="Pangilinan J."/>
            <person name="Johnson J."/>
            <person name="Barry K."/>
            <person name="LaButti K."/>
            <person name="Ng V."/>
            <person name="Ahrendt S."/>
            <person name="Min B."/>
            <person name="Choi I.G."/>
            <person name="Park H."/>
            <person name="Plett J.M."/>
            <person name="Magnuson J."/>
            <person name="Spatafora J.W."/>
            <person name="Nagy L.G."/>
            <person name="Henrissat B."/>
            <person name="Grigoriev I.V."/>
            <person name="Yang Z.L."/>
            <person name="Xu J."/>
            <person name="Martin F.M."/>
        </authorList>
    </citation>
    <scope>NUCLEOTIDE SEQUENCE</scope>
    <source>
        <strain evidence="1">ATCC 28755</strain>
    </source>
</reference>
<gene>
    <name evidence="1" type="ORF">BJ138DRAFT_1102638</name>
</gene>
<evidence type="ECO:0000313" key="1">
    <source>
        <dbReference type="EMBL" id="KAH7909487.1"/>
    </source>
</evidence>
<comment type="caution">
    <text evidence="1">The sequence shown here is derived from an EMBL/GenBank/DDBJ whole genome shotgun (WGS) entry which is preliminary data.</text>
</comment>
<sequence>MPIQYPNGSSSTSSSQNPSPTKSTARSQTSDAGASARVDLNRGAPLLDWSRRHARKRSALPSAVSAVSATVTSGASVSTSTGGVTSDSHDEVVDGHVGLSIGIGVDVGGTRRMSMAENRRMLTSRPTSMLSLRSGTGVRNDSLAEDRNGTLDLTATESQSESKPWPEPEPHPQAEPKPEPDSGSPPVPALLVLPPPSPMPLLASSPLPQHSQLPQPSSPAIPPSSPSSSSPAPPLQSQPQPPSTILIPSSDTTLTPTPDAAQTPTPTPCATMAPPPNSDVTTTTTIIMEGETATEATASTSEAPTATSSTTESGTTTMTATTEGANWWRYLAWGSSTNETSSTTPVQVVHEPGPATAPEVQGQLPAPAQAQEGQPLGQEPVGAQLEPPVLDAPDRDVTDVILPGVDVSRGTELGSDVGVDGVSGPSEVVRDIGEVGVGHDVGRNVDAEVKADTDTSASMGTATGTNTDEKPAAVPSPGIGAWYTPWWRSRGGDTNTIATTDTTTLGSDANTNNNTDLNTDTNTNSDAATSPDTNNNAVGNIDSDANTQTAADAGSIITGSETLHTATATSTLGTDTLVVPASQPQPQSQSDAESSTATPSAVEQTEAQTPSQPEAPDSKPSSANVSGPTSQAGTSTTSWMALSFFSARALATRRIANSTDAGAGSGNGEGGTIRGQADGGETQEPGQAHGGTMEVMELDLDEGLDEVVGQGRDQGVNSSEAQAMDVDEVGRSPEKLSEVGDSLVATVAGPSSTTTTVANPITPMPTATSSILSLARLLPQRQSSPVPVPIPSTPNSRSSTPISSTPPSSLPQGTPPSASKISVKPSTPKSSSKPKPTPKPKPKPNLVLPTWGDTFYTPPRSSVPPLPRPIRGLEPSPSEQEKEEKEKAGMGALTQLGNLKGRVVDSARRVLALGFGGGNTGGSDATSVAGSASGGGAGNIGTLGKVGGWVGTSLLGHEDQTHHHDGEQPREGGQEWRHSAYERALPRSWDLLEGRVPRDILQPSHVPDVMATLSTPQFKHNALPTHDELRAETLNNLPEVHDVFRGCSKVVVIGVHGWFPGAVMRTVLGEPTGTSAKFVSMGVQAIEAFQARANGKVVATHTSNIDDAREATNDGIPSLANDGTRASTNDSTPAHLNDITGPQDTTNSGITVTRIPLEGEGTINARVDRLYHTLLTTPAYLAALHDADAVLIVAHSQGSVVATHILDRLVRDGHLWTGVDAGTSSEDQGDAVVQGGVGVAASDTGMGRSSPNSTPTSTWNRKNIRDRKPQRICCLAMCGVHLGPLRYLSTSSLLQPYIQFGSWMSAYRLSMGVGFRYFESTAARELFEFQNTESQISKEYLSALNNVLDHRIKMVYVASLNDQVVGLYSGLFTAVSHPLILRALYIDGDAYQSSDFLSNLLVLLLRIRNAGISDSGLIAHLSEATAGSLNGVGHSTAYEEIATYALAVDYLFRADDGSAFDSTELVEMVIEQFDALSEQNDYEIPWALRDLIANEGVVRLFADEFMRLRDAFRDWHPKTAILRDVKRKLQPIQRLSSTILTTNTPRPNANSISKL</sequence>
<accession>A0ACB8A8U2</accession>
<dbReference type="EMBL" id="MU267757">
    <property type="protein sequence ID" value="KAH7909487.1"/>
    <property type="molecule type" value="Genomic_DNA"/>
</dbReference>
<evidence type="ECO:0000313" key="2">
    <source>
        <dbReference type="Proteomes" id="UP000790377"/>
    </source>
</evidence>
<organism evidence="1 2">
    <name type="scientific">Hygrophoropsis aurantiaca</name>
    <dbReference type="NCBI Taxonomy" id="72124"/>
    <lineage>
        <taxon>Eukaryota</taxon>
        <taxon>Fungi</taxon>
        <taxon>Dikarya</taxon>
        <taxon>Basidiomycota</taxon>
        <taxon>Agaricomycotina</taxon>
        <taxon>Agaricomycetes</taxon>
        <taxon>Agaricomycetidae</taxon>
        <taxon>Boletales</taxon>
        <taxon>Coniophorineae</taxon>
        <taxon>Hygrophoropsidaceae</taxon>
        <taxon>Hygrophoropsis</taxon>
    </lineage>
</organism>
<dbReference type="Proteomes" id="UP000790377">
    <property type="component" value="Unassembled WGS sequence"/>
</dbReference>
<name>A0ACB8A8U2_9AGAM</name>